<reference evidence="10" key="1">
    <citation type="submission" date="2017-12" db="EMBL/GenBank/DDBJ databases">
        <title>Genome-wide identification and expression pattern analysis under abiotic stress of mitogen-activated protein kinase genes in Pyropia yezoensis.</title>
        <authorList>
            <person name="Li C."/>
            <person name="Kong F."/>
            <person name="Sun P."/>
            <person name="Bi G."/>
            <person name="Li N."/>
            <person name="Mao Y."/>
        </authorList>
    </citation>
    <scope>NUCLEOTIDE SEQUENCE</scope>
</reference>
<dbReference type="FunFam" id="1.10.510.10:FF:000040">
    <property type="entry name" value="Mitogen-activated protein kinase"/>
    <property type="match status" value="1"/>
</dbReference>
<keyword evidence="4 8" id="KW-0418">Kinase</keyword>
<dbReference type="FunFam" id="3.30.200.20:FF:000046">
    <property type="entry name" value="Mitogen-activated protein kinase"/>
    <property type="match status" value="1"/>
</dbReference>
<dbReference type="PROSITE" id="PS01351">
    <property type="entry name" value="MAPK"/>
    <property type="match status" value="1"/>
</dbReference>
<evidence type="ECO:0000256" key="4">
    <source>
        <dbReference type="ARBA" id="ARBA00022777"/>
    </source>
</evidence>
<dbReference type="InterPro" id="IPR050117">
    <property type="entry name" value="MAPK"/>
</dbReference>
<comment type="cofactor">
    <cofactor evidence="8">
        <name>Mg(2+)</name>
        <dbReference type="ChEBI" id="CHEBI:18420"/>
    </cofactor>
</comment>
<dbReference type="InterPro" id="IPR017441">
    <property type="entry name" value="Protein_kinase_ATP_BS"/>
</dbReference>
<keyword evidence="3 6" id="KW-0547">Nucleotide-binding</keyword>
<proteinExistence type="evidence at transcript level"/>
<comment type="similarity">
    <text evidence="8">Belongs to the protein kinase superfamily. Ser/Thr protein kinase family. MAP kinase subfamily.</text>
</comment>
<name>A0A3G2JRR5_PYRYE</name>
<evidence type="ECO:0000256" key="5">
    <source>
        <dbReference type="ARBA" id="ARBA00022840"/>
    </source>
</evidence>
<dbReference type="InterPro" id="IPR011009">
    <property type="entry name" value="Kinase-like_dom_sf"/>
</dbReference>
<feature type="binding site" evidence="6">
    <location>
        <position position="133"/>
    </location>
    <ligand>
        <name>ATP</name>
        <dbReference type="ChEBI" id="CHEBI:30616"/>
    </ligand>
</feature>
<dbReference type="SMART" id="SM00220">
    <property type="entry name" value="S_TKc"/>
    <property type="match status" value="1"/>
</dbReference>
<evidence type="ECO:0000256" key="2">
    <source>
        <dbReference type="ARBA" id="ARBA00022679"/>
    </source>
</evidence>
<evidence type="ECO:0000256" key="6">
    <source>
        <dbReference type="PROSITE-ProRule" id="PRU10141"/>
    </source>
</evidence>
<organism evidence="10">
    <name type="scientific">Pyropia yezoensis</name>
    <name type="common">Susabi-nori</name>
    <name type="synonym">Porphyra yezoensis</name>
    <dbReference type="NCBI Taxonomy" id="2788"/>
    <lineage>
        <taxon>Eukaryota</taxon>
        <taxon>Rhodophyta</taxon>
        <taxon>Bangiophyceae</taxon>
        <taxon>Bangiales</taxon>
        <taxon>Bangiaceae</taxon>
        <taxon>Pyropia</taxon>
    </lineage>
</organism>
<dbReference type="PANTHER" id="PTHR24055">
    <property type="entry name" value="MITOGEN-ACTIVATED PROTEIN KINASE"/>
    <property type="match status" value="1"/>
</dbReference>
<dbReference type="Gene3D" id="1.10.510.10">
    <property type="entry name" value="Transferase(Phosphotransferase) domain 1"/>
    <property type="match status" value="1"/>
</dbReference>
<dbReference type="InterPro" id="IPR008271">
    <property type="entry name" value="Ser/Thr_kinase_AS"/>
</dbReference>
<keyword evidence="5 6" id="KW-0067">ATP-binding</keyword>
<dbReference type="AlphaFoldDB" id="A0A3G2JRR5"/>
<evidence type="ECO:0000259" key="9">
    <source>
        <dbReference type="PROSITE" id="PS50011"/>
    </source>
</evidence>
<evidence type="ECO:0000256" key="8">
    <source>
        <dbReference type="RuleBase" id="RU361165"/>
    </source>
</evidence>
<dbReference type="InterPro" id="IPR000719">
    <property type="entry name" value="Prot_kinase_dom"/>
</dbReference>
<protein>
    <recommendedName>
        <fullName evidence="8">Mitogen-activated protein kinase</fullName>
        <ecNumber evidence="8">2.7.11.24</ecNumber>
    </recommendedName>
</protein>
<evidence type="ECO:0000256" key="1">
    <source>
        <dbReference type="ARBA" id="ARBA00022527"/>
    </source>
</evidence>
<dbReference type="GO" id="GO:0005524">
    <property type="term" value="F:ATP binding"/>
    <property type="evidence" value="ECO:0007669"/>
    <property type="project" value="UniProtKB-UniRule"/>
</dbReference>
<dbReference type="CDD" id="cd07834">
    <property type="entry name" value="STKc_MAPK"/>
    <property type="match status" value="1"/>
</dbReference>
<evidence type="ECO:0000313" key="10">
    <source>
        <dbReference type="EMBL" id="AYN44122.1"/>
    </source>
</evidence>
<evidence type="ECO:0000256" key="3">
    <source>
        <dbReference type="ARBA" id="ARBA00022741"/>
    </source>
</evidence>
<dbReference type="Gene3D" id="3.30.200.20">
    <property type="entry name" value="Phosphorylase Kinase, domain 1"/>
    <property type="match status" value="1"/>
</dbReference>
<dbReference type="Pfam" id="PF00069">
    <property type="entry name" value="Pkinase"/>
    <property type="match status" value="1"/>
</dbReference>
<dbReference type="EC" id="2.7.11.24" evidence="8"/>
<dbReference type="PROSITE" id="PS00107">
    <property type="entry name" value="PROTEIN_KINASE_ATP"/>
    <property type="match status" value="1"/>
</dbReference>
<sequence>MVPPPTFHVKQWLSRTKSGGIAAATGVKAGGAMDAGHGRDTDMVDAVAAGAAGAKGHLAAALVGSPMSATDGTPAASPAAVPPLAPKTQFSVKGTAFCVENRYSFVKALGLGAYGVVCAVADSVTGKKVAVKKVSGVFDDLTDAKRIIREIRLLGQMNHENILAVLDMDEPADYTTFNDVYIVTELMDTDLNKLLRSKHPLLEAQCKYFGYQLLRALLYIHSVNIIHRDIKPANVLVNENCDVKLCDFGLARYIDPENASAMTEYVVTRWYRAPELLLADDDYTSAIDMWSFGCLLAESMTRKPLFPGKDVKHQVELTCRVTGKPTEEEIGAISNRQARDFLRKLPAFPRTDFAKLLPGVDAAGVDLIEKLLVFDPRRRLTAAAALAHPYLAEYRDEESERVANHTLDLNELEPPSEKKLGKEGIRALMWAEICRFHAHAPARQPPAATAALKAAAAIKK</sequence>
<keyword evidence="2 8" id="KW-0808">Transferase</keyword>
<dbReference type="PROSITE" id="PS50011">
    <property type="entry name" value="PROTEIN_KINASE_DOM"/>
    <property type="match status" value="1"/>
</dbReference>
<dbReference type="InterPro" id="IPR003527">
    <property type="entry name" value="MAP_kinase_CS"/>
</dbReference>
<dbReference type="GO" id="GO:0004707">
    <property type="term" value="F:MAP kinase activity"/>
    <property type="evidence" value="ECO:0007669"/>
    <property type="project" value="UniProtKB-EC"/>
</dbReference>
<evidence type="ECO:0000256" key="7">
    <source>
        <dbReference type="RuleBase" id="RU000304"/>
    </source>
</evidence>
<accession>A0A3G2JRR5</accession>
<comment type="catalytic activity">
    <reaction evidence="8">
        <text>L-threonyl-[protein] + ATP = O-phospho-L-threonyl-[protein] + ADP + H(+)</text>
        <dbReference type="Rhea" id="RHEA:46608"/>
        <dbReference type="Rhea" id="RHEA-COMP:11060"/>
        <dbReference type="Rhea" id="RHEA-COMP:11605"/>
        <dbReference type="ChEBI" id="CHEBI:15378"/>
        <dbReference type="ChEBI" id="CHEBI:30013"/>
        <dbReference type="ChEBI" id="CHEBI:30616"/>
        <dbReference type="ChEBI" id="CHEBI:61977"/>
        <dbReference type="ChEBI" id="CHEBI:456216"/>
        <dbReference type="EC" id="2.7.11.24"/>
    </reaction>
</comment>
<comment type="activity regulation">
    <text evidence="8">Activated by threonine and tyrosine phosphorylation.</text>
</comment>
<keyword evidence="1 7" id="KW-0723">Serine/threonine-protein kinase</keyword>
<feature type="domain" description="Protein kinase" evidence="9">
    <location>
        <begin position="103"/>
        <end position="391"/>
    </location>
</feature>
<dbReference type="PROSITE" id="PS00108">
    <property type="entry name" value="PROTEIN_KINASE_ST"/>
    <property type="match status" value="1"/>
</dbReference>
<keyword evidence="8" id="KW-0460">Magnesium</keyword>
<dbReference type="EMBL" id="MG717383">
    <property type="protein sequence ID" value="AYN44122.1"/>
    <property type="molecule type" value="mRNA"/>
</dbReference>
<dbReference type="SUPFAM" id="SSF56112">
    <property type="entry name" value="Protein kinase-like (PK-like)"/>
    <property type="match status" value="1"/>
</dbReference>